<dbReference type="Ensembl" id="ENSAPLT00000044048.1">
    <property type="protein sequence ID" value="ENSAPLP00000026024.1"/>
    <property type="gene ID" value="ENSAPLG00000028928.1"/>
</dbReference>
<proteinExistence type="predicted"/>
<dbReference type="AlphaFoldDB" id="A0A493TJK0"/>
<evidence type="ECO:0000313" key="2">
    <source>
        <dbReference type="Ensembl" id="ENSAPLP00000026024.1"/>
    </source>
</evidence>
<evidence type="ECO:0000313" key="3">
    <source>
        <dbReference type="Proteomes" id="UP000016666"/>
    </source>
</evidence>
<evidence type="ECO:0000256" key="1">
    <source>
        <dbReference type="SAM" id="MobiDB-lite"/>
    </source>
</evidence>
<protein>
    <submittedName>
        <fullName evidence="2">Uncharacterized protein</fullName>
    </submittedName>
</protein>
<sequence length="98" mass="10795">MIAAPWGLSTRPSRGPHKYHSVLLGWVQNGGKLANQRKSLCSLVGLKGKDPIHDTPEQSKKAFQNPSWASVPLCSVRRGPQTGQMDRTRPCMSREACL</sequence>
<organism evidence="2 3">
    <name type="scientific">Anas platyrhynchos platyrhynchos</name>
    <name type="common">Northern mallard</name>
    <dbReference type="NCBI Taxonomy" id="8840"/>
    <lineage>
        <taxon>Eukaryota</taxon>
        <taxon>Metazoa</taxon>
        <taxon>Chordata</taxon>
        <taxon>Craniata</taxon>
        <taxon>Vertebrata</taxon>
        <taxon>Euteleostomi</taxon>
        <taxon>Archelosauria</taxon>
        <taxon>Archosauria</taxon>
        <taxon>Dinosauria</taxon>
        <taxon>Saurischia</taxon>
        <taxon>Theropoda</taxon>
        <taxon>Coelurosauria</taxon>
        <taxon>Aves</taxon>
        <taxon>Neognathae</taxon>
        <taxon>Galloanserae</taxon>
        <taxon>Anseriformes</taxon>
        <taxon>Anatidae</taxon>
        <taxon>Anatinae</taxon>
        <taxon>Anas</taxon>
    </lineage>
</organism>
<reference evidence="2" key="2">
    <citation type="submission" date="2025-08" db="UniProtKB">
        <authorList>
            <consortium name="Ensembl"/>
        </authorList>
    </citation>
    <scope>IDENTIFICATION</scope>
</reference>
<reference evidence="2" key="3">
    <citation type="submission" date="2025-09" db="UniProtKB">
        <authorList>
            <consortium name="Ensembl"/>
        </authorList>
    </citation>
    <scope>IDENTIFICATION</scope>
</reference>
<keyword evidence="3" id="KW-1185">Reference proteome</keyword>
<dbReference type="Proteomes" id="UP000016666">
    <property type="component" value="Chromosome 6"/>
</dbReference>
<name>A0A493TJK0_ANAPP</name>
<accession>A0A493TJK0</accession>
<reference evidence="2 3" key="1">
    <citation type="submission" date="2017-10" db="EMBL/GenBank/DDBJ databases">
        <title>A new Pekin duck reference genome.</title>
        <authorList>
            <person name="Hou Z.-C."/>
            <person name="Zhou Z.-K."/>
            <person name="Zhu F."/>
            <person name="Hou S.-S."/>
        </authorList>
    </citation>
    <scope>NUCLEOTIDE SEQUENCE [LARGE SCALE GENOMIC DNA]</scope>
</reference>
<feature type="region of interest" description="Disordered" evidence="1">
    <location>
        <begin position="74"/>
        <end position="98"/>
    </location>
</feature>